<dbReference type="RefSeq" id="WP_236500796.1">
    <property type="nucleotide sequence ID" value="NZ_CP091244.1"/>
</dbReference>
<keyword evidence="2" id="KW-1185">Reference proteome</keyword>
<reference evidence="1" key="1">
    <citation type="journal article" date="2022" name="Microorganisms">
        <title>Two New Species of Filamentous Sulfur Bacteria of the Genus Thiothrix, Thiothrix winogradskyi sp. nov. and 'Candidatus Thiothrix sulfatifontis' sp. nov.</title>
        <authorList>
            <person name="Ravin N.V."/>
            <person name="Rossetti S."/>
            <person name="Beletsky A.V."/>
            <person name="Kadnikov V.V."/>
            <person name="Rudenko T.S."/>
            <person name="Smolyakov D.D."/>
            <person name="Moskvitina M.I."/>
            <person name="Gureeva M.V."/>
            <person name="Mardanov A.V."/>
            <person name="Grabovich M.Y."/>
        </authorList>
    </citation>
    <scope>NUCLEOTIDE SEQUENCE</scope>
    <source>
        <strain evidence="1">CT3</strain>
    </source>
</reference>
<name>A0ABY3T147_9GAMM</name>
<dbReference type="Proteomes" id="UP001054801">
    <property type="component" value="Chromosome"/>
</dbReference>
<accession>A0ABY3T147</accession>
<evidence type="ECO:0000313" key="1">
    <source>
        <dbReference type="EMBL" id="UJS25501.1"/>
    </source>
</evidence>
<dbReference type="EMBL" id="CP091244">
    <property type="protein sequence ID" value="UJS25501.1"/>
    <property type="molecule type" value="Genomic_DNA"/>
</dbReference>
<gene>
    <name evidence="1" type="ORF">L2Y54_05525</name>
</gene>
<sequence>MTYSWGLLGAETLESTKRTRTLGLGAAVRAFNDLAVPGMGGVWFGKQLFLATLGVSVAEYVRSQGKPVDNIRVANAVEALGCCLALNEKNETRKADSRLRGVTKLKNKSKVDLSFFVVSKSGFYVSQPMRMATVQALRALGFVESNGGRFNSFACTHHGHTLTNMVCDDYRSQKTPIKILAEWINGNKKNINTAGLRPVLSPKTSMPLNACDFLRERLIAADIDSFGANRRKAALNWMEYLLGNPGQKLDWRSKPPMLEQLHWDDLQSGGMFFLTRQAALNVLDQVELQIGNQAKQHLDLRNALPSEIQSAITELKKRATDFIHLSHDPSPSKIATSFVNECVQDDEKIITSLVQRDGRVLKQRNHFIVPGMAFIGSDIAQHSNTVDDQEDSGIETDVSSDMQWPEWPEGISYRMRNLFLLNIDLHGQLDQWLVGNKNTEDE</sequence>
<evidence type="ECO:0000313" key="2">
    <source>
        <dbReference type="Proteomes" id="UP001054801"/>
    </source>
</evidence>
<proteinExistence type="predicted"/>
<organism evidence="1 2">
    <name type="scientific">Thiothrix winogradskyi</name>
    <dbReference type="NCBI Taxonomy" id="96472"/>
    <lineage>
        <taxon>Bacteria</taxon>
        <taxon>Pseudomonadati</taxon>
        <taxon>Pseudomonadota</taxon>
        <taxon>Gammaproteobacteria</taxon>
        <taxon>Thiotrichales</taxon>
        <taxon>Thiotrichaceae</taxon>
        <taxon>Thiothrix</taxon>
    </lineage>
</organism>
<protein>
    <submittedName>
        <fullName evidence="1">Uncharacterized protein</fullName>
    </submittedName>
</protein>